<evidence type="ECO:0000256" key="9">
    <source>
        <dbReference type="ARBA" id="ARBA00023136"/>
    </source>
</evidence>
<evidence type="ECO:0000256" key="4">
    <source>
        <dbReference type="ARBA" id="ARBA00022737"/>
    </source>
</evidence>
<dbReference type="Gene3D" id="3.80.10.10">
    <property type="entry name" value="Ribonuclease Inhibitor"/>
    <property type="match status" value="1"/>
</dbReference>
<evidence type="ECO:0000256" key="3">
    <source>
        <dbReference type="ARBA" id="ARBA00022692"/>
    </source>
</evidence>
<evidence type="ECO:0000256" key="7">
    <source>
        <dbReference type="ARBA" id="ARBA00022840"/>
    </source>
</evidence>
<evidence type="ECO:0000313" key="16">
    <source>
        <dbReference type="Proteomes" id="UP000525078"/>
    </source>
</evidence>
<dbReference type="PANTHER" id="PTHR48056:SF29">
    <property type="entry name" value="RECEPTOR-LIKE PROTEIN KINASE HSL1"/>
    <property type="match status" value="1"/>
</dbReference>
<dbReference type="PANTHER" id="PTHR48056">
    <property type="entry name" value="LRR RECEPTOR-LIKE SERINE/THREONINE-PROTEIN KINASE-RELATED"/>
    <property type="match status" value="1"/>
</dbReference>
<feature type="non-terminal residue" evidence="15">
    <location>
        <position position="355"/>
    </location>
</feature>
<dbReference type="InterPro" id="IPR011009">
    <property type="entry name" value="Kinase-like_dom_sf"/>
</dbReference>
<dbReference type="FunFam" id="1.10.510.10:FF:001424">
    <property type="entry name" value="Protein kinase superfamily protein"/>
    <property type="match status" value="1"/>
</dbReference>
<keyword evidence="12" id="KW-0723">Serine/threonine-protein kinase</keyword>
<dbReference type="InterPro" id="IPR008271">
    <property type="entry name" value="Ser/Thr_kinase_AS"/>
</dbReference>
<dbReference type="AlphaFoldDB" id="A0A7J6H4N3"/>
<dbReference type="GO" id="GO:0004674">
    <property type="term" value="F:protein serine/threonine kinase activity"/>
    <property type="evidence" value="ECO:0007669"/>
    <property type="project" value="UniProtKB-KW"/>
</dbReference>
<dbReference type="Pfam" id="PF00069">
    <property type="entry name" value="Pkinase"/>
    <property type="match status" value="1"/>
</dbReference>
<dbReference type="PROSITE" id="PS00107">
    <property type="entry name" value="PROTEIN_KINASE_ATP"/>
    <property type="match status" value="1"/>
</dbReference>
<evidence type="ECO:0000256" key="11">
    <source>
        <dbReference type="PROSITE-ProRule" id="PRU10141"/>
    </source>
</evidence>
<keyword evidence="5 11" id="KW-0547">Nucleotide-binding</keyword>
<dbReference type="GO" id="GO:0005524">
    <property type="term" value="F:ATP binding"/>
    <property type="evidence" value="ECO:0007669"/>
    <property type="project" value="UniProtKB-UniRule"/>
</dbReference>
<comment type="similarity">
    <text evidence="12">Belongs to the protein kinase superfamily.</text>
</comment>
<evidence type="ECO:0000256" key="12">
    <source>
        <dbReference type="RuleBase" id="RU000304"/>
    </source>
</evidence>
<gene>
    <name evidence="15" type="ORF">F8388_002997</name>
</gene>
<feature type="transmembrane region" description="Helical" evidence="13">
    <location>
        <begin position="72"/>
        <end position="95"/>
    </location>
</feature>
<dbReference type="InterPro" id="IPR050647">
    <property type="entry name" value="Plant_LRR-RLKs"/>
</dbReference>
<evidence type="ECO:0000256" key="2">
    <source>
        <dbReference type="ARBA" id="ARBA00022679"/>
    </source>
</evidence>
<accession>A0A7J6H4N3</accession>
<dbReference type="SUPFAM" id="SSF56112">
    <property type="entry name" value="Protein kinase-like (PK-like)"/>
    <property type="match status" value="1"/>
</dbReference>
<feature type="binding site" evidence="11">
    <location>
        <position position="156"/>
    </location>
    <ligand>
        <name>ATP</name>
        <dbReference type="ChEBI" id="CHEBI:30616"/>
    </ligand>
</feature>
<evidence type="ECO:0000256" key="10">
    <source>
        <dbReference type="ARBA" id="ARBA00023180"/>
    </source>
</evidence>
<keyword evidence="4" id="KW-0677">Repeat</keyword>
<proteinExistence type="inferred from homology"/>
<name>A0A7J6H4N3_CANSA</name>
<sequence>MFSGQIPSQLGHLSMLQTFNLSSNKLTGIVPPEFYKPAFAESFLDNPDLCATLRYQSKKLEKILKKIIRGKYLAVLVTLTVAVFLSVLFILFFIIRCYRRKNRFNSKWKVVSFQRLNFRQTKIVSGIKEHNLIGTGGSSKVYRVRVSRNGDVFAVKSIWNKNKLDHNLEQEFLAEVKILTSIRHSNIVKLIGCISSESSTLLVYEYMENRSLDRWLYSKNREITNPVPGSVSSLDWPKRLKIAIGAAQGLCYMHHDCVPPVIHRDIKSSNILLDSDFNAKIADFGVAKFLARQGELATMSTVAGSFGYIAPGKSQQYTQPSLRPSMKEVVKLLLKRTPTLAEMVPANNNILPPLT</sequence>
<comment type="caution">
    <text evidence="15">The sequence shown here is derived from an EMBL/GenBank/DDBJ whole genome shotgun (WGS) entry which is preliminary data.</text>
</comment>
<evidence type="ECO:0000313" key="15">
    <source>
        <dbReference type="EMBL" id="KAF4390055.1"/>
    </source>
</evidence>
<keyword evidence="6" id="KW-0418">Kinase</keyword>
<organism evidence="15 16">
    <name type="scientific">Cannabis sativa</name>
    <name type="common">Hemp</name>
    <name type="synonym">Marijuana</name>
    <dbReference type="NCBI Taxonomy" id="3483"/>
    <lineage>
        <taxon>Eukaryota</taxon>
        <taxon>Viridiplantae</taxon>
        <taxon>Streptophyta</taxon>
        <taxon>Embryophyta</taxon>
        <taxon>Tracheophyta</taxon>
        <taxon>Spermatophyta</taxon>
        <taxon>Magnoliopsida</taxon>
        <taxon>eudicotyledons</taxon>
        <taxon>Gunneridae</taxon>
        <taxon>Pentapetalae</taxon>
        <taxon>rosids</taxon>
        <taxon>fabids</taxon>
        <taxon>Rosales</taxon>
        <taxon>Cannabaceae</taxon>
        <taxon>Cannabis</taxon>
    </lineage>
</organism>
<dbReference type="GO" id="GO:0033612">
    <property type="term" value="F:receptor serine/threonine kinase binding"/>
    <property type="evidence" value="ECO:0007669"/>
    <property type="project" value="TreeGrafter"/>
</dbReference>
<dbReference type="PROSITE" id="PS00108">
    <property type="entry name" value="PROTEIN_KINASE_ST"/>
    <property type="match status" value="1"/>
</dbReference>
<dbReference type="Proteomes" id="UP000525078">
    <property type="component" value="Unassembled WGS sequence"/>
</dbReference>
<dbReference type="PROSITE" id="PS50011">
    <property type="entry name" value="PROTEIN_KINASE_DOM"/>
    <property type="match status" value="1"/>
</dbReference>
<evidence type="ECO:0000256" key="5">
    <source>
        <dbReference type="ARBA" id="ARBA00022741"/>
    </source>
</evidence>
<dbReference type="Gene3D" id="1.10.510.10">
    <property type="entry name" value="Transferase(Phosphotransferase) domain 1"/>
    <property type="match status" value="1"/>
</dbReference>
<evidence type="ECO:0000256" key="6">
    <source>
        <dbReference type="ARBA" id="ARBA00022777"/>
    </source>
</evidence>
<reference evidence="15 16" key="1">
    <citation type="journal article" date="2020" name="bioRxiv">
        <title>Sequence and annotation of 42 cannabis genomes reveals extensive copy number variation in cannabinoid synthesis and pathogen resistance genes.</title>
        <authorList>
            <person name="Mckernan K.J."/>
            <person name="Helbert Y."/>
            <person name="Kane L.T."/>
            <person name="Ebling H."/>
            <person name="Zhang L."/>
            <person name="Liu B."/>
            <person name="Eaton Z."/>
            <person name="Mclaughlin S."/>
            <person name="Kingan S."/>
            <person name="Baybayan P."/>
            <person name="Concepcion G."/>
            <person name="Jordan M."/>
            <person name="Riva A."/>
            <person name="Barbazuk W."/>
            <person name="Harkins T."/>
        </authorList>
    </citation>
    <scope>NUCLEOTIDE SEQUENCE [LARGE SCALE GENOMIC DNA]</scope>
    <source>
        <strain evidence="16">cv. Jamaican Lion 4</strain>
        <tissue evidence="15">Leaf</tissue>
    </source>
</reference>
<dbReference type="EMBL" id="JAATIP010000030">
    <property type="protein sequence ID" value="KAF4390055.1"/>
    <property type="molecule type" value="Genomic_DNA"/>
</dbReference>
<evidence type="ECO:0000256" key="8">
    <source>
        <dbReference type="ARBA" id="ARBA00022989"/>
    </source>
</evidence>
<keyword evidence="7 11" id="KW-0067">ATP-binding</keyword>
<keyword evidence="3 13" id="KW-0812">Transmembrane</keyword>
<dbReference type="SMART" id="SM00220">
    <property type="entry name" value="S_TKc"/>
    <property type="match status" value="1"/>
</dbReference>
<dbReference type="InterPro" id="IPR032675">
    <property type="entry name" value="LRR_dom_sf"/>
</dbReference>
<keyword evidence="8 13" id="KW-1133">Transmembrane helix</keyword>
<dbReference type="InterPro" id="IPR017441">
    <property type="entry name" value="Protein_kinase_ATP_BS"/>
</dbReference>
<evidence type="ECO:0000256" key="13">
    <source>
        <dbReference type="SAM" id="Phobius"/>
    </source>
</evidence>
<protein>
    <recommendedName>
        <fullName evidence="14">Protein kinase domain-containing protein</fullName>
    </recommendedName>
</protein>
<keyword evidence="1" id="KW-0433">Leucine-rich repeat</keyword>
<dbReference type="SUPFAM" id="SSF52058">
    <property type="entry name" value="L domain-like"/>
    <property type="match status" value="1"/>
</dbReference>
<dbReference type="InterPro" id="IPR000719">
    <property type="entry name" value="Prot_kinase_dom"/>
</dbReference>
<keyword evidence="9 13" id="KW-0472">Membrane</keyword>
<evidence type="ECO:0000256" key="1">
    <source>
        <dbReference type="ARBA" id="ARBA00022614"/>
    </source>
</evidence>
<keyword evidence="10" id="KW-0325">Glycoprotein</keyword>
<feature type="domain" description="Protein kinase" evidence="14">
    <location>
        <begin position="127"/>
        <end position="355"/>
    </location>
</feature>
<evidence type="ECO:0000259" key="14">
    <source>
        <dbReference type="PROSITE" id="PS50011"/>
    </source>
</evidence>
<keyword evidence="2" id="KW-0808">Transferase</keyword>